<dbReference type="InterPro" id="IPR000160">
    <property type="entry name" value="GGDEF_dom"/>
</dbReference>
<dbReference type="NCBIfam" id="TIGR00254">
    <property type="entry name" value="GGDEF"/>
    <property type="match status" value="1"/>
</dbReference>
<evidence type="ECO:0000313" key="2">
    <source>
        <dbReference type="EMBL" id="SDT19781.1"/>
    </source>
</evidence>
<dbReference type="SUPFAM" id="SSF48452">
    <property type="entry name" value="TPR-like"/>
    <property type="match status" value="2"/>
</dbReference>
<dbReference type="InterPro" id="IPR011990">
    <property type="entry name" value="TPR-like_helical_dom_sf"/>
</dbReference>
<evidence type="ECO:0000259" key="1">
    <source>
        <dbReference type="PROSITE" id="PS50887"/>
    </source>
</evidence>
<sequence length="526" mass="56519">MSGSLGTGSIPSATQPAVAARSVPEIAAEIQSLEFRFGTDGSHVLARAVALAAEARARADHPLYLWARLLEANMRRRSGELAVAAGICSEVNAWAREREHRPLLARSHQQLSIIHGNLGDIAAGLEHAVRAVEAVDDDTSPRARGVILLRLADVLAEGGSPDAARTRYGHAEQVAIGAADVELRLVVLNNLAYAEHLAGNSEQAWEAIQRLRTVTEATGGDLSPDALDTMAMIQIARGRYPEAARIAVGNVDAYASAGPDDADGLAEFLLTLAIAQRHLGDQSAAQDALDRCATICEERELAGVRVRALEEQAELHAARGDHARAFIVHKRFHAAERELHSQQRDAQARARHAVFETAEARREAERFREQARRDPLTGLPNRRYVDEHLPVLLSAGGPIVVALVDLDHFKRVNDLCSHEIGDRVLTVVAGLLTQAARSGGFAARLGGEEFLLVLTGAGTAEAAPALERFRQSVQDHPWSQLTGNLPVTVSIGALQSGPADTQTMVLAAADRLLYEAKNSGRNRCVL</sequence>
<feature type="domain" description="GGDEF" evidence="1">
    <location>
        <begin position="397"/>
        <end position="526"/>
    </location>
</feature>
<dbReference type="Pfam" id="PF00990">
    <property type="entry name" value="GGDEF"/>
    <property type="match status" value="1"/>
</dbReference>
<dbReference type="PANTHER" id="PTHR45138">
    <property type="entry name" value="REGULATORY COMPONENTS OF SENSORY TRANSDUCTION SYSTEM"/>
    <property type="match status" value="1"/>
</dbReference>
<proteinExistence type="predicted"/>
<accession>A0A1H1YEH3</accession>
<dbReference type="Proteomes" id="UP000198688">
    <property type="component" value="Chromosome I"/>
</dbReference>
<dbReference type="SUPFAM" id="SSF55073">
    <property type="entry name" value="Nucleotide cyclase"/>
    <property type="match status" value="1"/>
</dbReference>
<dbReference type="CDD" id="cd01949">
    <property type="entry name" value="GGDEF"/>
    <property type="match status" value="1"/>
</dbReference>
<dbReference type="OrthoDB" id="23692at2"/>
<name>A0A1H1YEH3_9ACTN</name>
<dbReference type="RefSeq" id="WP_092544903.1">
    <property type="nucleotide sequence ID" value="NZ_BOMJ01000001.1"/>
</dbReference>
<dbReference type="EMBL" id="LT629758">
    <property type="protein sequence ID" value="SDT19781.1"/>
    <property type="molecule type" value="Genomic_DNA"/>
</dbReference>
<dbReference type="GO" id="GO:0052621">
    <property type="term" value="F:diguanylate cyclase activity"/>
    <property type="evidence" value="ECO:0007669"/>
    <property type="project" value="TreeGrafter"/>
</dbReference>
<dbReference type="GO" id="GO:1902201">
    <property type="term" value="P:negative regulation of bacterial-type flagellum-dependent cell motility"/>
    <property type="evidence" value="ECO:0007669"/>
    <property type="project" value="TreeGrafter"/>
</dbReference>
<dbReference type="PROSITE" id="PS50887">
    <property type="entry name" value="GGDEF"/>
    <property type="match status" value="1"/>
</dbReference>
<dbReference type="Gene3D" id="1.25.40.10">
    <property type="entry name" value="Tetratricopeptide repeat domain"/>
    <property type="match status" value="1"/>
</dbReference>
<dbReference type="GO" id="GO:0043709">
    <property type="term" value="P:cell adhesion involved in single-species biofilm formation"/>
    <property type="evidence" value="ECO:0007669"/>
    <property type="project" value="TreeGrafter"/>
</dbReference>
<keyword evidence="3" id="KW-1185">Reference proteome</keyword>
<dbReference type="SMART" id="SM00267">
    <property type="entry name" value="GGDEF"/>
    <property type="match status" value="1"/>
</dbReference>
<organism evidence="2 3">
    <name type="scientific">Actinoplanes derwentensis</name>
    <dbReference type="NCBI Taxonomy" id="113562"/>
    <lineage>
        <taxon>Bacteria</taxon>
        <taxon>Bacillati</taxon>
        <taxon>Actinomycetota</taxon>
        <taxon>Actinomycetes</taxon>
        <taxon>Micromonosporales</taxon>
        <taxon>Micromonosporaceae</taxon>
        <taxon>Actinoplanes</taxon>
    </lineage>
</organism>
<dbReference type="AlphaFoldDB" id="A0A1H1YEH3"/>
<protein>
    <submittedName>
        <fullName evidence="2">Diguanylate cyclase (GGDEF) domain-containing protein</fullName>
    </submittedName>
</protein>
<dbReference type="FunFam" id="3.30.70.270:FF:000001">
    <property type="entry name" value="Diguanylate cyclase domain protein"/>
    <property type="match status" value="1"/>
</dbReference>
<dbReference type="GO" id="GO:0005886">
    <property type="term" value="C:plasma membrane"/>
    <property type="evidence" value="ECO:0007669"/>
    <property type="project" value="TreeGrafter"/>
</dbReference>
<dbReference type="InterPro" id="IPR029787">
    <property type="entry name" value="Nucleotide_cyclase"/>
</dbReference>
<dbReference type="STRING" id="113562.SAMN04489716_2821"/>
<evidence type="ECO:0000313" key="3">
    <source>
        <dbReference type="Proteomes" id="UP000198688"/>
    </source>
</evidence>
<dbReference type="InterPro" id="IPR043128">
    <property type="entry name" value="Rev_trsase/Diguanyl_cyclase"/>
</dbReference>
<dbReference type="InterPro" id="IPR050469">
    <property type="entry name" value="Diguanylate_Cyclase"/>
</dbReference>
<dbReference type="Gene3D" id="3.30.70.270">
    <property type="match status" value="1"/>
</dbReference>
<gene>
    <name evidence="2" type="ORF">SAMN04489716_2821</name>
</gene>
<dbReference type="PANTHER" id="PTHR45138:SF9">
    <property type="entry name" value="DIGUANYLATE CYCLASE DGCM-RELATED"/>
    <property type="match status" value="1"/>
</dbReference>
<reference evidence="2 3" key="1">
    <citation type="submission" date="2016-10" db="EMBL/GenBank/DDBJ databases">
        <authorList>
            <person name="de Groot N.N."/>
        </authorList>
    </citation>
    <scope>NUCLEOTIDE SEQUENCE [LARGE SCALE GENOMIC DNA]</scope>
    <source>
        <strain evidence="2 3">DSM 43941</strain>
    </source>
</reference>